<organism evidence="1 2">
    <name type="scientific">Methylobacterium jeotgali</name>
    <dbReference type="NCBI Taxonomy" id="381630"/>
    <lineage>
        <taxon>Bacteria</taxon>
        <taxon>Pseudomonadati</taxon>
        <taxon>Pseudomonadota</taxon>
        <taxon>Alphaproteobacteria</taxon>
        <taxon>Hyphomicrobiales</taxon>
        <taxon>Methylobacteriaceae</taxon>
        <taxon>Methylobacterium</taxon>
    </lineage>
</organism>
<reference evidence="1" key="2">
    <citation type="submission" date="2021-08" db="EMBL/GenBank/DDBJ databases">
        <authorList>
            <person name="Tani A."/>
            <person name="Ola A."/>
            <person name="Ogura Y."/>
            <person name="Katsura K."/>
            <person name="Hayashi T."/>
        </authorList>
    </citation>
    <scope>NUCLEOTIDE SEQUENCE</scope>
    <source>
        <strain evidence="1">LMG 23639</strain>
    </source>
</reference>
<gene>
    <name evidence="1" type="primary">fhcB</name>
    <name evidence="1" type="ORF">AOPFMNJM_0916</name>
</gene>
<dbReference type="Proteomes" id="UP001055102">
    <property type="component" value="Unassembled WGS sequence"/>
</dbReference>
<reference evidence="1" key="1">
    <citation type="journal article" date="2021" name="Front. Microbiol.">
        <title>Comprehensive Comparative Genomics and Phenotyping of Methylobacterium Species.</title>
        <authorList>
            <person name="Alessa O."/>
            <person name="Ogura Y."/>
            <person name="Fujitani Y."/>
            <person name="Takami H."/>
            <person name="Hayashi T."/>
            <person name="Sahin N."/>
            <person name="Tani A."/>
        </authorList>
    </citation>
    <scope>NUCLEOTIDE SEQUENCE</scope>
    <source>
        <strain evidence="1">LMG 23639</strain>
    </source>
</reference>
<evidence type="ECO:0000313" key="2">
    <source>
        <dbReference type="Proteomes" id="UP001055102"/>
    </source>
</evidence>
<protein>
    <submittedName>
        <fullName evidence="1">Formyltransferase/hydrolase complex Fhc subunit B</fullName>
    </submittedName>
</protein>
<keyword evidence="2" id="KW-1185">Reference proteome</keyword>
<accession>A0ABQ4SUR6</accession>
<dbReference type="EMBL" id="BPQR01000015">
    <property type="protein sequence ID" value="GJE05613.1"/>
    <property type="molecule type" value="Genomic_DNA"/>
</dbReference>
<proteinExistence type="predicted"/>
<name>A0ABQ4SUR6_9HYPH</name>
<sequence>MAAWVKGQEVGLDAAVSAAAALLSSARAPIVAGLNAELSAVRAAFRLAAETGASVDTLGSEGTYAELGALSRGGAMTTTPAETIGRADTVLAVGAAARSAPLIDALRASRPSRGVAAGAERTLLTLDTAGDPAVAVATLRAYAKGHLAGEHPSADIARALFAARFGVILYDPAELGEFGIEMLQALGRDLNESTRVFTLSLGSGSQDRAVVPLSAWTTGQAPRVGFGRGLPEHDPWRFDAARLAASGEADAALWLASLPCERPGWLGRLRTVALLGEGAAAPDVAEIVIAVAVPGEGVGGTLWDEGRAAIAYRPAAGTSALPAAAGVIEAIRRGLASKEAA</sequence>
<evidence type="ECO:0000313" key="1">
    <source>
        <dbReference type="EMBL" id="GJE05613.1"/>
    </source>
</evidence>
<comment type="caution">
    <text evidence="1">The sequence shown here is derived from an EMBL/GenBank/DDBJ whole genome shotgun (WGS) entry which is preliminary data.</text>
</comment>
<dbReference type="RefSeq" id="WP_238274349.1">
    <property type="nucleotide sequence ID" value="NZ_BPQR01000015.1"/>
</dbReference>